<dbReference type="EMBL" id="UGVC01000001">
    <property type="protein sequence ID" value="SUD90397.1"/>
    <property type="molecule type" value="Genomic_DNA"/>
</dbReference>
<dbReference type="STRING" id="1123034.GCA_000685805_00529"/>
<keyword evidence="2" id="KW-1185">Reference proteome</keyword>
<name>A0A379LKI2_9GAMM</name>
<accession>A0A379LKI2</accession>
<sequence>MDYPIRILSDIRGQIVAVVDVNGNEYTVQMNSIGVPTAERNKLIRRLAKKKAEAERAANIQWDMASGKDYSVESKRLI</sequence>
<proteinExistence type="predicted"/>
<gene>
    <name evidence="1" type="ORF">NCTC10526_00723</name>
</gene>
<dbReference type="Proteomes" id="UP000254123">
    <property type="component" value="Unassembled WGS sequence"/>
</dbReference>
<dbReference type="RefSeq" id="WP_028858180.1">
    <property type="nucleotide sequence ID" value="NZ_CAJHAQ010000001.1"/>
</dbReference>
<protein>
    <submittedName>
        <fullName evidence="1">Uncharacterized protein</fullName>
    </submittedName>
</protein>
<dbReference type="AlphaFoldDB" id="A0A379LKI2"/>
<evidence type="ECO:0000313" key="1">
    <source>
        <dbReference type="EMBL" id="SUD90397.1"/>
    </source>
</evidence>
<organism evidence="1 2">
    <name type="scientific">Psychrobacter phenylpyruvicus</name>
    <dbReference type="NCBI Taxonomy" id="29432"/>
    <lineage>
        <taxon>Bacteria</taxon>
        <taxon>Pseudomonadati</taxon>
        <taxon>Pseudomonadota</taxon>
        <taxon>Gammaproteobacteria</taxon>
        <taxon>Moraxellales</taxon>
        <taxon>Moraxellaceae</taxon>
        <taxon>Psychrobacter</taxon>
    </lineage>
</organism>
<evidence type="ECO:0000313" key="2">
    <source>
        <dbReference type="Proteomes" id="UP000254123"/>
    </source>
</evidence>
<reference evidence="1 2" key="1">
    <citation type="submission" date="2018-06" db="EMBL/GenBank/DDBJ databases">
        <authorList>
            <consortium name="Pathogen Informatics"/>
            <person name="Doyle S."/>
        </authorList>
    </citation>
    <scope>NUCLEOTIDE SEQUENCE [LARGE SCALE GENOMIC DNA]</scope>
    <source>
        <strain evidence="1 2">NCTC10526</strain>
    </source>
</reference>